<evidence type="ECO:0000313" key="2">
    <source>
        <dbReference type="EMBL" id="GIY74670.1"/>
    </source>
</evidence>
<dbReference type="Proteomes" id="UP001054945">
    <property type="component" value="Unassembled WGS sequence"/>
</dbReference>
<accession>A0AAV4VZI9</accession>
<sequence>MLVQMLDSNGKLSSGILRGGLIWPGHFEECNSVYAPDDSKGHGGFHGKYCITSWTLDIIFKTATNNWYMYS</sequence>
<name>A0AAV4VZI9_CAEEX</name>
<comment type="caution">
    <text evidence="2">The sequence shown here is derived from an EMBL/GenBank/DDBJ whole genome shotgun (WGS) entry which is preliminary data.</text>
</comment>
<keyword evidence="3" id="KW-1185">Reference proteome</keyword>
<feature type="domain" description="Nose resistant-to-fluoxetine protein N-terminal" evidence="1">
    <location>
        <begin position="3"/>
        <end position="53"/>
    </location>
</feature>
<dbReference type="InterPro" id="IPR006621">
    <property type="entry name" value="Nose-resist-to-fluoxetine_N"/>
</dbReference>
<dbReference type="EMBL" id="BPLR01015245">
    <property type="protein sequence ID" value="GIY74670.1"/>
    <property type="molecule type" value="Genomic_DNA"/>
</dbReference>
<proteinExistence type="predicted"/>
<protein>
    <submittedName>
        <fullName evidence="2">Nose resistant to fluoxetine protein 6</fullName>
    </submittedName>
</protein>
<organism evidence="2 3">
    <name type="scientific">Caerostris extrusa</name>
    <name type="common">Bark spider</name>
    <name type="synonym">Caerostris bankana</name>
    <dbReference type="NCBI Taxonomy" id="172846"/>
    <lineage>
        <taxon>Eukaryota</taxon>
        <taxon>Metazoa</taxon>
        <taxon>Ecdysozoa</taxon>
        <taxon>Arthropoda</taxon>
        <taxon>Chelicerata</taxon>
        <taxon>Arachnida</taxon>
        <taxon>Araneae</taxon>
        <taxon>Araneomorphae</taxon>
        <taxon>Entelegynae</taxon>
        <taxon>Araneoidea</taxon>
        <taxon>Araneidae</taxon>
        <taxon>Caerostris</taxon>
    </lineage>
</organism>
<evidence type="ECO:0000259" key="1">
    <source>
        <dbReference type="Pfam" id="PF20146"/>
    </source>
</evidence>
<dbReference type="Pfam" id="PF20146">
    <property type="entry name" value="NRF"/>
    <property type="match status" value="1"/>
</dbReference>
<gene>
    <name evidence="2" type="primary">nrf-6_42</name>
    <name evidence="2" type="ORF">CEXT_731111</name>
</gene>
<evidence type="ECO:0000313" key="3">
    <source>
        <dbReference type="Proteomes" id="UP001054945"/>
    </source>
</evidence>
<dbReference type="AlphaFoldDB" id="A0AAV4VZI9"/>
<reference evidence="2 3" key="1">
    <citation type="submission" date="2021-06" db="EMBL/GenBank/DDBJ databases">
        <title>Caerostris extrusa draft genome.</title>
        <authorList>
            <person name="Kono N."/>
            <person name="Arakawa K."/>
        </authorList>
    </citation>
    <scope>NUCLEOTIDE SEQUENCE [LARGE SCALE GENOMIC DNA]</scope>
</reference>